<dbReference type="Proteomes" id="UP000663877">
    <property type="component" value="Unassembled WGS sequence"/>
</dbReference>
<protein>
    <submittedName>
        <fullName evidence="2">Uncharacterized protein</fullName>
    </submittedName>
</protein>
<comment type="caution">
    <text evidence="2">The sequence shown here is derived from an EMBL/GenBank/DDBJ whole genome shotgun (WGS) entry which is preliminary data.</text>
</comment>
<dbReference type="Proteomes" id="UP000663832">
    <property type="component" value="Unassembled WGS sequence"/>
</dbReference>
<accession>A0A815Q228</accession>
<organism evidence="2 4">
    <name type="scientific">Adineta steineri</name>
    <dbReference type="NCBI Taxonomy" id="433720"/>
    <lineage>
        <taxon>Eukaryota</taxon>
        <taxon>Metazoa</taxon>
        <taxon>Spiralia</taxon>
        <taxon>Gnathifera</taxon>
        <taxon>Rotifera</taxon>
        <taxon>Eurotatoria</taxon>
        <taxon>Bdelloidea</taxon>
        <taxon>Adinetida</taxon>
        <taxon>Adinetidae</taxon>
        <taxon>Adineta</taxon>
    </lineage>
</organism>
<evidence type="ECO:0000313" key="3">
    <source>
        <dbReference type="EMBL" id="CAF1467420.1"/>
    </source>
</evidence>
<name>A0A815Q228_9BILA</name>
<evidence type="ECO:0000313" key="1">
    <source>
        <dbReference type="EMBL" id="CAF1179162.1"/>
    </source>
</evidence>
<reference evidence="2" key="1">
    <citation type="submission" date="2021-02" db="EMBL/GenBank/DDBJ databases">
        <authorList>
            <person name="Nowell W R."/>
        </authorList>
    </citation>
    <scope>NUCLEOTIDE SEQUENCE</scope>
</reference>
<dbReference type="EMBL" id="CAJNOM010000491">
    <property type="protein sequence ID" value="CAF1467420.1"/>
    <property type="molecule type" value="Genomic_DNA"/>
</dbReference>
<keyword evidence="4" id="KW-1185">Reference proteome</keyword>
<dbReference type="EMBL" id="CAJNOI010000201">
    <property type="protein sequence ID" value="CAF1179162.1"/>
    <property type="molecule type" value="Genomic_DNA"/>
</dbReference>
<evidence type="ECO:0000313" key="2">
    <source>
        <dbReference type="EMBL" id="CAF1456516.1"/>
    </source>
</evidence>
<gene>
    <name evidence="1" type="ORF">BJG266_LOCUS25660</name>
    <name evidence="2" type="ORF">QVE165_LOCUS40646</name>
    <name evidence="3" type="ORF">QVE165_LOCUS41346</name>
</gene>
<dbReference type="EMBL" id="CAJNOM010000471">
    <property type="protein sequence ID" value="CAF1456516.1"/>
    <property type="molecule type" value="Genomic_DNA"/>
</dbReference>
<dbReference type="AlphaFoldDB" id="A0A815Q228"/>
<evidence type="ECO:0000313" key="4">
    <source>
        <dbReference type="Proteomes" id="UP000663832"/>
    </source>
</evidence>
<proteinExistence type="predicted"/>
<dbReference type="OrthoDB" id="10000281at2759"/>
<sequence>MTSDCGYCNLQSNIVRVMHSSSIIERICTVLSNPHLRFFTSCKVGHMHYTANRYSKTKGAEDSAVIFQVENQLYFVLITAIFFA</sequence>